<dbReference type="EMBL" id="CP134880">
    <property type="protein sequence ID" value="WNM28730.1"/>
    <property type="molecule type" value="Genomic_DNA"/>
</dbReference>
<dbReference type="AlphaFoldDB" id="A0AA96FHK5"/>
<dbReference type="InterPro" id="IPR050109">
    <property type="entry name" value="HTH-type_TetR-like_transc_reg"/>
</dbReference>
<dbReference type="Pfam" id="PF00440">
    <property type="entry name" value="TetR_N"/>
    <property type="match status" value="1"/>
</dbReference>
<proteinExistence type="predicted"/>
<dbReference type="InterPro" id="IPR023772">
    <property type="entry name" value="DNA-bd_HTH_TetR-type_CS"/>
</dbReference>
<keyword evidence="2 4" id="KW-0238">DNA-binding</keyword>
<evidence type="ECO:0000259" key="5">
    <source>
        <dbReference type="PROSITE" id="PS50977"/>
    </source>
</evidence>
<dbReference type="Gene3D" id="1.10.357.10">
    <property type="entry name" value="Tetracycline Repressor, domain 2"/>
    <property type="match status" value="1"/>
</dbReference>
<accession>A0AA96FHK5</accession>
<dbReference type="RefSeq" id="WP_313545270.1">
    <property type="nucleotide sequence ID" value="NZ_CP134880.1"/>
</dbReference>
<dbReference type="PANTHER" id="PTHR30055">
    <property type="entry name" value="HTH-TYPE TRANSCRIPTIONAL REGULATOR RUTR"/>
    <property type="match status" value="1"/>
</dbReference>
<dbReference type="PRINTS" id="PR00455">
    <property type="entry name" value="HTHTETR"/>
</dbReference>
<feature type="DNA-binding region" description="H-T-H motif" evidence="4">
    <location>
        <begin position="38"/>
        <end position="57"/>
    </location>
</feature>
<dbReference type="KEGG" id="dcp:RN607_06915"/>
<organism evidence="6">
    <name type="scientific">Demequina capsici</name>
    <dbReference type="NCBI Taxonomy" id="3075620"/>
    <lineage>
        <taxon>Bacteria</taxon>
        <taxon>Bacillati</taxon>
        <taxon>Actinomycetota</taxon>
        <taxon>Actinomycetes</taxon>
        <taxon>Micrococcales</taxon>
        <taxon>Demequinaceae</taxon>
        <taxon>Demequina</taxon>
    </lineage>
</organism>
<dbReference type="SUPFAM" id="SSF46689">
    <property type="entry name" value="Homeodomain-like"/>
    <property type="match status" value="1"/>
</dbReference>
<dbReference type="PANTHER" id="PTHR30055:SF238">
    <property type="entry name" value="MYCOFACTOCIN BIOSYNTHESIS TRANSCRIPTIONAL REGULATOR MFTR-RELATED"/>
    <property type="match status" value="1"/>
</dbReference>
<evidence type="ECO:0000256" key="3">
    <source>
        <dbReference type="ARBA" id="ARBA00023163"/>
    </source>
</evidence>
<name>A0AA96FHK5_9MICO</name>
<evidence type="ECO:0000256" key="1">
    <source>
        <dbReference type="ARBA" id="ARBA00023015"/>
    </source>
</evidence>
<keyword evidence="3" id="KW-0804">Transcription</keyword>
<sequence length="216" mass="23598">MTEDRPVGAREAARRRVRAALAGAARTLVAENGYDDTTIEMIAERAGVSRRTFFRHFETKDAVLLHFYDELGDEIAAKILDQGDDVPAWIAVANAFAVIEEFLSLATDRVAHSQLARIIDDSPRLHAARNHRRRHNVERAARALLERESRAGREMSPLIASAVAGSAFSCLYSAEKVYLHDASADATDTFVTVATGLFEQIGLAQAYSLASAEAQG</sequence>
<evidence type="ECO:0000313" key="6">
    <source>
        <dbReference type="EMBL" id="WNM28730.1"/>
    </source>
</evidence>
<dbReference type="PROSITE" id="PS01081">
    <property type="entry name" value="HTH_TETR_1"/>
    <property type="match status" value="1"/>
</dbReference>
<dbReference type="Proteomes" id="UP001303408">
    <property type="component" value="Chromosome"/>
</dbReference>
<dbReference type="InterPro" id="IPR001647">
    <property type="entry name" value="HTH_TetR"/>
</dbReference>
<evidence type="ECO:0000256" key="2">
    <source>
        <dbReference type="ARBA" id="ARBA00023125"/>
    </source>
</evidence>
<keyword evidence="1" id="KW-0805">Transcription regulation</keyword>
<evidence type="ECO:0000256" key="4">
    <source>
        <dbReference type="PROSITE-ProRule" id="PRU00335"/>
    </source>
</evidence>
<feature type="domain" description="HTH tetR-type" evidence="5">
    <location>
        <begin position="15"/>
        <end position="75"/>
    </location>
</feature>
<gene>
    <name evidence="6" type="ORF">RN607_06915</name>
</gene>
<dbReference type="GO" id="GO:0003700">
    <property type="term" value="F:DNA-binding transcription factor activity"/>
    <property type="evidence" value="ECO:0007669"/>
    <property type="project" value="TreeGrafter"/>
</dbReference>
<dbReference type="GO" id="GO:0000976">
    <property type="term" value="F:transcription cis-regulatory region binding"/>
    <property type="evidence" value="ECO:0007669"/>
    <property type="project" value="TreeGrafter"/>
</dbReference>
<dbReference type="InterPro" id="IPR009057">
    <property type="entry name" value="Homeodomain-like_sf"/>
</dbReference>
<protein>
    <submittedName>
        <fullName evidence="6">TetR family transcriptional regulator</fullName>
    </submittedName>
</protein>
<reference evidence="6" key="1">
    <citation type="submission" date="2023-09" db="EMBL/GenBank/DDBJ databases">
        <title>Demequina sp. a novel bacteria isolated from Capsicum annuum.</title>
        <authorList>
            <person name="Humaira Z."/>
            <person name="Lee J."/>
            <person name="Cho D."/>
        </authorList>
    </citation>
    <scope>NUCLEOTIDE SEQUENCE</scope>
    <source>
        <strain evidence="6">PMTSA13</strain>
    </source>
</reference>
<dbReference type="PROSITE" id="PS50977">
    <property type="entry name" value="HTH_TETR_2"/>
    <property type="match status" value="1"/>
</dbReference>